<dbReference type="Proteomes" id="UP001596074">
    <property type="component" value="Unassembled WGS sequence"/>
</dbReference>
<accession>A0ABW0ZR18</accession>
<keyword evidence="2" id="KW-1185">Reference proteome</keyword>
<evidence type="ECO:0000313" key="2">
    <source>
        <dbReference type="Proteomes" id="UP001596074"/>
    </source>
</evidence>
<comment type="caution">
    <text evidence="1">The sequence shown here is derived from an EMBL/GenBank/DDBJ whole genome shotgun (WGS) entry which is preliminary data.</text>
</comment>
<organism evidence="1 2">
    <name type="scientific">Actinomadura rugatobispora</name>
    <dbReference type="NCBI Taxonomy" id="1994"/>
    <lineage>
        <taxon>Bacteria</taxon>
        <taxon>Bacillati</taxon>
        <taxon>Actinomycetota</taxon>
        <taxon>Actinomycetes</taxon>
        <taxon>Streptosporangiales</taxon>
        <taxon>Thermomonosporaceae</taxon>
        <taxon>Actinomadura</taxon>
    </lineage>
</organism>
<evidence type="ECO:0000313" key="1">
    <source>
        <dbReference type="EMBL" id="MFC5744792.1"/>
    </source>
</evidence>
<dbReference type="EMBL" id="JBHSON010000004">
    <property type="protein sequence ID" value="MFC5744792.1"/>
    <property type="molecule type" value="Genomic_DNA"/>
</dbReference>
<name>A0ABW0ZR18_9ACTN</name>
<sequence>MTDAHIDLPGDLAGWVAILRQCRTKRAELDQVEAAAREKIQDALGDQTEGRIDGKPVVRWTHTAPARRLDKKALTADHPDLVEKYTVIGEPGRRFTLLDPEDGA</sequence>
<protein>
    <submittedName>
        <fullName evidence="1">Uncharacterized protein</fullName>
    </submittedName>
</protein>
<reference evidence="2" key="1">
    <citation type="journal article" date="2019" name="Int. J. Syst. Evol. Microbiol.">
        <title>The Global Catalogue of Microorganisms (GCM) 10K type strain sequencing project: providing services to taxonomists for standard genome sequencing and annotation.</title>
        <authorList>
            <consortium name="The Broad Institute Genomics Platform"/>
            <consortium name="The Broad Institute Genome Sequencing Center for Infectious Disease"/>
            <person name="Wu L."/>
            <person name="Ma J."/>
        </authorList>
    </citation>
    <scope>NUCLEOTIDE SEQUENCE [LARGE SCALE GENOMIC DNA]</scope>
    <source>
        <strain evidence="2">KCTC 42087</strain>
    </source>
</reference>
<dbReference type="RefSeq" id="WP_378280266.1">
    <property type="nucleotide sequence ID" value="NZ_JBHSON010000004.1"/>
</dbReference>
<gene>
    <name evidence="1" type="ORF">ACFPZN_04105</name>
</gene>
<proteinExistence type="predicted"/>